<name>A0A4P7SFY0_9CELL</name>
<dbReference type="CDD" id="cd05289">
    <property type="entry name" value="MDR_like_2"/>
    <property type="match status" value="1"/>
</dbReference>
<keyword evidence="4" id="KW-1185">Reference proteome</keyword>
<feature type="domain" description="Enoyl reductase (ER)" evidence="2">
    <location>
        <begin position="23"/>
        <end position="313"/>
    </location>
</feature>
<dbReference type="Gene3D" id="3.40.50.720">
    <property type="entry name" value="NAD(P)-binding Rossmann-like Domain"/>
    <property type="match status" value="1"/>
</dbReference>
<organism evidence="3 4">
    <name type="scientific">Cellulomonas shaoxiangyii</name>
    <dbReference type="NCBI Taxonomy" id="2566013"/>
    <lineage>
        <taxon>Bacteria</taxon>
        <taxon>Bacillati</taxon>
        <taxon>Actinomycetota</taxon>
        <taxon>Actinomycetes</taxon>
        <taxon>Micrococcales</taxon>
        <taxon>Cellulomonadaceae</taxon>
        <taxon>Cellulomonas</taxon>
    </lineage>
</organism>
<dbReference type="AlphaFoldDB" id="A0A4P7SFY0"/>
<dbReference type="EMBL" id="CP039291">
    <property type="protein sequence ID" value="QCB92478.1"/>
    <property type="molecule type" value="Genomic_DNA"/>
</dbReference>
<dbReference type="OrthoDB" id="3175656at2"/>
<sequence length="315" mass="31099">MSAVAHDGAAPVTVRAVVLEEFGGPEVLRLATTTVPAPGPGQVRVHVEAAAVNGFDGKVRAGVLRDVVPVAPPTVLGLEVAGTVDAVGAGVTGVAVGDRVAGWTDPPGGGYAEQALLRTFARVPEGLDAVRAVTVPVAGETAARVLRRLGVRAGETLLVLGASGAVGEVTVQLAVAAGARVVGTASPRHHDRVRAAGAVPVAHGDGWADRVRALAPQGVDAVLDAAGRGGLVDAVALAGGPDRVVTIADGRGPGLGVEFSDRAEPSVDALADQLVRVADGRLVTTVGAVLPLADAPAAHALVDGGHPGGKVVLVP</sequence>
<evidence type="ECO:0000256" key="1">
    <source>
        <dbReference type="ARBA" id="ARBA00022857"/>
    </source>
</evidence>
<dbReference type="InterPro" id="IPR051603">
    <property type="entry name" value="Zinc-ADH_QOR/CCCR"/>
</dbReference>
<accession>A0A4P7SFY0</accession>
<evidence type="ECO:0000313" key="4">
    <source>
        <dbReference type="Proteomes" id="UP000296469"/>
    </source>
</evidence>
<dbReference type="InterPro" id="IPR020843">
    <property type="entry name" value="ER"/>
</dbReference>
<dbReference type="PANTHER" id="PTHR44154:SF1">
    <property type="entry name" value="QUINONE OXIDOREDUCTASE"/>
    <property type="match status" value="1"/>
</dbReference>
<dbReference type="Gene3D" id="3.90.180.10">
    <property type="entry name" value="Medium-chain alcohol dehydrogenases, catalytic domain"/>
    <property type="match status" value="1"/>
</dbReference>
<dbReference type="GO" id="GO:0016491">
    <property type="term" value="F:oxidoreductase activity"/>
    <property type="evidence" value="ECO:0007669"/>
    <property type="project" value="InterPro"/>
</dbReference>
<gene>
    <name evidence="3" type="ORF">E5225_01820</name>
</gene>
<dbReference type="Pfam" id="PF08240">
    <property type="entry name" value="ADH_N"/>
    <property type="match status" value="1"/>
</dbReference>
<dbReference type="InterPro" id="IPR036291">
    <property type="entry name" value="NAD(P)-bd_dom_sf"/>
</dbReference>
<evidence type="ECO:0000259" key="2">
    <source>
        <dbReference type="SMART" id="SM00829"/>
    </source>
</evidence>
<dbReference type="RefSeq" id="WP_135973412.1">
    <property type="nucleotide sequence ID" value="NZ_CP039291.1"/>
</dbReference>
<dbReference type="InterPro" id="IPR013154">
    <property type="entry name" value="ADH-like_N"/>
</dbReference>
<dbReference type="SMART" id="SM00829">
    <property type="entry name" value="PKS_ER"/>
    <property type="match status" value="1"/>
</dbReference>
<dbReference type="KEGG" id="celz:E5225_01820"/>
<dbReference type="Pfam" id="PF13602">
    <property type="entry name" value="ADH_zinc_N_2"/>
    <property type="match status" value="1"/>
</dbReference>
<dbReference type="Proteomes" id="UP000296469">
    <property type="component" value="Chromosome"/>
</dbReference>
<dbReference type="InterPro" id="IPR011032">
    <property type="entry name" value="GroES-like_sf"/>
</dbReference>
<proteinExistence type="predicted"/>
<dbReference type="PANTHER" id="PTHR44154">
    <property type="entry name" value="QUINONE OXIDOREDUCTASE"/>
    <property type="match status" value="1"/>
</dbReference>
<dbReference type="SUPFAM" id="SSF50129">
    <property type="entry name" value="GroES-like"/>
    <property type="match status" value="1"/>
</dbReference>
<keyword evidence="1" id="KW-0521">NADP</keyword>
<protein>
    <submittedName>
        <fullName evidence="3">NADP-dependent oxidoreductase</fullName>
    </submittedName>
</protein>
<reference evidence="3 4" key="1">
    <citation type="submission" date="2019-04" db="EMBL/GenBank/DDBJ databases">
        <title>Isolation and identification of Cellulomonas shaoxiangyii sp. Nov. isolated from feces of the Tibetan antelopes (Pantholops hodgsonii) in the Qinghai-Tibet plateau of China.</title>
        <authorList>
            <person name="Tian Z."/>
        </authorList>
    </citation>
    <scope>NUCLEOTIDE SEQUENCE [LARGE SCALE GENOMIC DNA]</scope>
    <source>
        <strain evidence="3 4">Z28</strain>
    </source>
</reference>
<evidence type="ECO:0000313" key="3">
    <source>
        <dbReference type="EMBL" id="QCB92478.1"/>
    </source>
</evidence>
<dbReference type="SUPFAM" id="SSF51735">
    <property type="entry name" value="NAD(P)-binding Rossmann-fold domains"/>
    <property type="match status" value="1"/>
</dbReference>